<gene>
    <name evidence="1" type="ORF">GCM10010339_21240</name>
</gene>
<protein>
    <submittedName>
        <fullName evidence="1">Uncharacterized protein</fullName>
    </submittedName>
</protein>
<evidence type="ECO:0000313" key="2">
    <source>
        <dbReference type="Proteomes" id="UP000655443"/>
    </source>
</evidence>
<dbReference type="InterPro" id="IPR036174">
    <property type="entry name" value="Znf_Sec23_Sec24_sf"/>
</dbReference>
<accession>A0A918YFY6</accession>
<dbReference type="EMBL" id="BMVG01000003">
    <property type="protein sequence ID" value="GHE01545.1"/>
    <property type="molecule type" value="Genomic_DNA"/>
</dbReference>
<reference evidence="1" key="2">
    <citation type="submission" date="2020-09" db="EMBL/GenBank/DDBJ databases">
        <authorList>
            <person name="Sun Q."/>
            <person name="Ohkuma M."/>
        </authorList>
    </citation>
    <scope>NUCLEOTIDE SEQUENCE</scope>
    <source>
        <strain evidence="1">JCM 4714</strain>
    </source>
</reference>
<dbReference type="GO" id="GO:0006888">
    <property type="term" value="P:endoplasmic reticulum to Golgi vesicle-mediated transport"/>
    <property type="evidence" value="ECO:0007669"/>
    <property type="project" value="InterPro"/>
</dbReference>
<dbReference type="GO" id="GO:0006886">
    <property type="term" value="P:intracellular protein transport"/>
    <property type="evidence" value="ECO:0007669"/>
    <property type="project" value="InterPro"/>
</dbReference>
<dbReference type="Proteomes" id="UP000655443">
    <property type="component" value="Unassembled WGS sequence"/>
</dbReference>
<reference evidence="1" key="1">
    <citation type="journal article" date="2014" name="Int. J. Syst. Evol. Microbiol.">
        <title>Complete genome sequence of Corynebacterium casei LMG S-19264T (=DSM 44701T), isolated from a smear-ripened cheese.</title>
        <authorList>
            <consortium name="US DOE Joint Genome Institute (JGI-PGF)"/>
            <person name="Walter F."/>
            <person name="Albersmeier A."/>
            <person name="Kalinowski J."/>
            <person name="Ruckert C."/>
        </authorList>
    </citation>
    <scope>NUCLEOTIDE SEQUENCE</scope>
    <source>
        <strain evidence="1">JCM 4714</strain>
    </source>
</reference>
<dbReference type="AlphaFoldDB" id="A0A918YFY6"/>
<name>A0A918YFY6_9ACTN</name>
<keyword evidence="2" id="KW-1185">Reference proteome</keyword>
<dbReference type="GO" id="GO:0030127">
    <property type="term" value="C:COPII vesicle coat"/>
    <property type="evidence" value="ECO:0007669"/>
    <property type="project" value="InterPro"/>
</dbReference>
<organism evidence="1 2">
    <name type="scientific">Streptomyces alanosinicus</name>
    <dbReference type="NCBI Taxonomy" id="68171"/>
    <lineage>
        <taxon>Bacteria</taxon>
        <taxon>Bacillati</taxon>
        <taxon>Actinomycetota</taxon>
        <taxon>Actinomycetes</taxon>
        <taxon>Kitasatosporales</taxon>
        <taxon>Streptomycetaceae</taxon>
        <taxon>Streptomyces</taxon>
    </lineage>
</organism>
<proteinExistence type="predicted"/>
<dbReference type="SUPFAM" id="SSF82919">
    <property type="entry name" value="Zn-finger domain of Sec23/24"/>
    <property type="match status" value="1"/>
</dbReference>
<evidence type="ECO:0000313" key="1">
    <source>
        <dbReference type="EMBL" id="GHE01545.1"/>
    </source>
</evidence>
<dbReference type="GO" id="GO:0008270">
    <property type="term" value="F:zinc ion binding"/>
    <property type="evidence" value="ECO:0007669"/>
    <property type="project" value="InterPro"/>
</dbReference>
<sequence>MRTLRGMRAPDTSEITRTECQKCGAEIHGLNGRYCCALCGWVNHWSEGHRDLPDLEDDPDYPGQ</sequence>
<comment type="caution">
    <text evidence="1">The sequence shown here is derived from an EMBL/GenBank/DDBJ whole genome shotgun (WGS) entry which is preliminary data.</text>
</comment>